<dbReference type="AlphaFoldDB" id="A0A6M3JN06"/>
<proteinExistence type="predicted"/>
<evidence type="ECO:0000313" key="2">
    <source>
        <dbReference type="EMBL" id="QJA70465.1"/>
    </source>
</evidence>
<dbReference type="EMBL" id="MT141392">
    <property type="protein sequence ID" value="QJA60008.1"/>
    <property type="molecule type" value="Genomic_DNA"/>
</dbReference>
<dbReference type="EMBL" id="MT141795">
    <property type="protein sequence ID" value="QJA70465.1"/>
    <property type="molecule type" value="Genomic_DNA"/>
</dbReference>
<name>A0A6M3JN06_9ZZZZ</name>
<protein>
    <submittedName>
        <fullName evidence="2">Uncharacterized protein</fullName>
    </submittedName>
</protein>
<sequence>MSPCVSYPDGLTVCFSDNELLHAEFEERPRWCFGCRKHVRYNVCLTGSREPSYYEPLWSGRCPNGCGDRASGGMWYVSWNEGDG</sequence>
<accession>A0A6M3JN06</accession>
<evidence type="ECO:0000313" key="1">
    <source>
        <dbReference type="EMBL" id="QJA60008.1"/>
    </source>
</evidence>
<organism evidence="2">
    <name type="scientific">viral metagenome</name>
    <dbReference type="NCBI Taxonomy" id="1070528"/>
    <lineage>
        <taxon>unclassified sequences</taxon>
        <taxon>metagenomes</taxon>
        <taxon>organismal metagenomes</taxon>
    </lineage>
</organism>
<gene>
    <name evidence="2" type="ORF">MM415A03712_0004</name>
    <name evidence="1" type="ORF">MM415B01209_0007</name>
</gene>
<reference evidence="2" key="1">
    <citation type="submission" date="2020-03" db="EMBL/GenBank/DDBJ databases">
        <title>The deep terrestrial virosphere.</title>
        <authorList>
            <person name="Holmfeldt K."/>
            <person name="Nilsson E."/>
            <person name="Simone D."/>
            <person name="Lopez-Fernandez M."/>
            <person name="Wu X."/>
            <person name="de Brujin I."/>
            <person name="Lundin D."/>
            <person name="Andersson A."/>
            <person name="Bertilsson S."/>
            <person name="Dopson M."/>
        </authorList>
    </citation>
    <scope>NUCLEOTIDE SEQUENCE</scope>
    <source>
        <strain evidence="2">MM415A03712</strain>
        <strain evidence="1">MM415B01209</strain>
    </source>
</reference>